<dbReference type="KEGG" id="ant:Arnit_0899"/>
<feature type="transmembrane region" description="Helical" evidence="1">
    <location>
        <begin position="30"/>
        <end position="47"/>
    </location>
</feature>
<dbReference type="OrthoDB" id="5348894at2"/>
<keyword evidence="1" id="KW-0472">Membrane</keyword>
<feature type="transmembrane region" description="Helical" evidence="1">
    <location>
        <begin position="6"/>
        <end position="23"/>
    </location>
</feature>
<keyword evidence="1" id="KW-1133">Transmembrane helix</keyword>
<dbReference type="AlphaFoldDB" id="D5V2Y1"/>
<name>D5V2Y1_ARCNC</name>
<evidence type="ECO:0000256" key="1">
    <source>
        <dbReference type="SAM" id="Phobius"/>
    </source>
</evidence>
<dbReference type="EMBL" id="CP001999">
    <property type="protein sequence ID" value="ADG92563.1"/>
    <property type="molecule type" value="Genomic_DNA"/>
</dbReference>
<sequence length="133" mass="15880">MQIFLGIILVIILIGIIIYKLDNKFEKREIIILSSIVIIVILVFTMYQKNQENFFPNAFKEKYKQENNIEILKLSSELLNNKVVSSKDHYIYKFTYIIKKNGKEYLCVANNVNINKIQDEYIFDKWTEECKEQ</sequence>
<gene>
    <name evidence="2" type="ordered locus">Arnit_0899</name>
</gene>
<organism evidence="2 3">
    <name type="scientific">Arcobacter nitrofigilis (strain ATCC 33309 / DSM 7299 / CCUG 15893 / LMG 7604 / NCTC 12251 / CI)</name>
    <name type="common">Campylobacter nitrofigilis</name>
    <dbReference type="NCBI Taxonomy" id="572480"/>
    <lineage>
        <taxon>Bacteria</taxon>
        <taxon>Pseudomonadati</taxon>
        <taxon>Campylobacterota</taxon>
        <taxon>Epsilonproteobacteria</taxon>
        <taxon>Campylobacterales</taxon>
        <taxon>Arcobacteraceae</taxon>
        <taxon>Arcobacter</taxon>
    </lineage>
</organism>
<evidence type="ECO:0000313" key="2">
    <source>
        <dbReference type="EMBL" id="ADG92563.1"/>
    </source>
</evidence>
<keyword evidence="3" id="KW-1185">Reference proteome</keyword>
<reference evidence="2 3" key="1">
    <citation type="journal article" date="2010" name="Stand. Genomic Sci.">
        <title>Complete genome sequence of Arcobacter nitrofigilis type strain (CI).</title>
        <authorList>
            <person name="Pati A."/>
            <person name="Gronow S."/>
            <person name="Lapidus A."/>
            <person name="Copeland A."/>
            <person name="Glavina Del Rio T."/>
            <person name="Nolan M."/>
            <person name="Lucas S."/>
            <person name="Tice H."/>
            <person name="Cheng J.F."/>
            <person name="Han C."/>
            <person name="Chertkov O."/>
            <person name="Bruce D."/>
            <person name="Tapia R."/>
            <person name="Goodwin L."/>
            <person name="Pitluck S."/>
            <person name="Liolios K."/>
            <person name="Ivanova N."/>
            <person name="Mavromatis K."/>
            <person name="Chen A."/>
            <person name="Palaniappan K."/>
            <person name="Land M."/>
            <person name="Hauser L."/>
            <person name="Chang Y.J."/>
            <person name="Jeffries C.D."/>
            <person name="Detter J.C."/>
            <person name="Rohde M."/>
            <person name="Goker M."/>
            <person name="Bristow J."/>
            <person name="Eisen J.A."/>
            <person name="Markowitz V."/>
            <person name="Hugenholtz P."/>
            <person name="Klenk H.P."/>
            <person name="Kyrpides N.C."/>
        </authorList>
    </citation>
    <scope>NUCLEOTIDE SEQUENCE [LARGE SCALE GENOMIC DNA]</scope>
    <source>
        <strain evidence="3">ATCC 33309 / DSM 7299 / CCUG 15893 / LMG 7604 / NCTC 12251 / CI</strain>
    </source>
</reference>
<dbReference type="HOGENOM" id="CLU_1871114_0_0_7"/>
<dbReference type="Proteomes" id="UP000000939">
    <property type="component" value="Chromosome"/>
</dbReference>
<accession>D5V2Y1</accession>
<dbReference type="RefSeq" id="WP_013134708.1">
    <property type="nucleotide sequence ID" value="NC_014166.1"/>
</dbReference>
<proteinExistence type="predicted"/>
<evidence type="ECO:0000313" key="3">
    <source>
        <dbReference type="Proteomes" id="UP000000939"/>
    </source>
</evidence>
<keyword evidence="1" id="KW-0812">Transmembrane</keyword>
<protein>
    <submittedName>
        <fullName evidence="2">Uncharacterized protein</fullName>
    </submittedName>
</protein>